<proteinExistence type="predicted"/>
<dbReference type="Proteomes" id="UP000663838">
    <property type="component" value="Unassembled WGS sequence"/>
</dbReference>
<accession>A0A817Z6H5</accession>
<evidence type="ECO:0000313" key="2">
    <source>
        <dbReference type="EMBL" id="CAF4888704.1"/>
    </source>
</evidence>
<sequence length="140" mass="16008">METSTATTSISTEVSISNSSIIIIEKDVIGTVVSVNKLKHYAFIKRIDNDQQQDVFARDVSIIKNERKPIFLISDRCKFDIKKTTRGFEAINISIIQRTDLPISKFKKIPKKKIQDQQKTQESLQLLKSSIIDLLREALK</sequence>
<dbReference type="InterPro" id="IPR012340">
    <property type="entry name" value="NA-bd_OB-fold"/>
</dbReference>
<protein>
    <submittedName>
        <fullName evidence="1">Uncharacterized protein</fullName>
    </submittedName>
</protein>
<gene>
    <name evidence="1" type="ORF">KIK155_LOCUS6762</name>
    <name evidence="2" type="ORF">TOA249_LOCUS29830</name>
</gene>
<reference evidence="1" key="1">
    <citation type="submission" date="2021-02" db="EMBL/GenBank/DDBJ databases">
        <authorList>
            <person name="Nowell W R."/>
        </authorList>
    </citation>
    <scope>NUCLEOTIDE SEQUENCE</scope>
</reference>
<dbReference type="Gene3D" id="2.40.50.140">
    <property type="entry name" value="Nucleic acid-binding proteins"/>
    <property type="match status" value="1"/>
</dbReference>
<dbReference type="Proteomes" id="UP000663865">
    <property type="component" value="Unassembled WGS sequence"/>
</dbReference>
<organism evidence="1 3">
    <name type="scientific">Rotaria socialis</name>
    <dbReference type="NCBI Taxonomy" id="392032"/>
    <lineage>
        <taxon>Eukaryota</taxon>
        <taxon>Metazoa</taxon>
        <taxon>Spiralia</taxon>
        <taxon>Gnathifera</taxon>
        <taxon>Rotifera</taxon>
        <taxon>Eurotatoria</taxon>
        <taxon>Bdelloidea</taxon>
        <taxon>Philodinida</taxon>
        <taxon>Philodinidae</taxon>
        <taxon>Rotaria</taxon>
    </lineage>
</organism>
<comment type="caution">
    <text evidence="1">The sequence shown here is derived from an EMBL/GenBank/DDBJ whole genome shotgun (WGS) entry which is preliminary data.</text>
</comment>
<dbReference type="EMBL" id="CAJNYV010000818">
    <property type="protein sequence ID" value="CAF3386161.1"/>
    <property type="molecule type" value="Genomic_DNA"/>
</dbReference>
<name>A0A817Z6H5_9BILA</name>
<evidence type="ECO:0000313" key="1">
    <source>
        <dbReference type="EMBL" id="CAF3386161.1"/>
    </source>
</evidence>
<evidence type="ECO:0000313" key="3">
    <source>
        <dbReference type="Proteomes" id="UP000663865"/>
    </source>
</evidence>
<dbReference type="AlphaFoldDB" id="A0A817Z6H5"/>
<dbReference type="EMBL" id="CAJOBS010004825">
    <property type="protein sequence ID" value="CAF4888704.1"/>
    <property type="molecule type" value="Genomic_DNA"/>
</dbReference>